<dbReference type="PANTHER" id="PTHR46268">
    <property type="entry name" value="STRESS RESPONSE PROTEIN NHAX"/>
    <property type="match status" value="1"/>
</dbReference>
<name>A0ABV5MQX6_9ACTN</name>
<dbReference type="InterPro" id="IPR006015">
    <property type="entry name" value="Universal_stress_UspA"/>
</dbReference>
<evidence type="ECO:0000313" key="4">
    <source>
        <dbReference type="Proteomes" id="UP001589608"/>
    </source>
</evidence>
<dbReference type="PANTHER" id="PTHR46268:SF6">
    <property type="entry name" value="UNIVERSAL STRESS PROTEIN UP12"/>
    <property type="match status" value="1"/>
</dbReference>
<dbReference type="Gene3D" id="3.40.50.620">
    <property type="entry name" value="HUPs"/>
    <property type="match status" value="2"/>
</dbReference>
<comment type="similarity">
    <text evidence="1">Belongs to the universal stress protein A family.</text>
</comment>
<sequence length="291" mass="30679">MTVRHREGAMTTSRHPVVVGVDGSPAAFGAVRWAADEAVRLDRPLRVIHALETHDPDEEVAAEHPLAIDAATEIRNWQPGLSVTAATWCGGPARVLVEQSRDAALVVVGSRGSGGFRSLLIGSVGAHLAAHAHCPVLVVHHAERWAGPEAALPRSEPVVVAVDGSPDAALGLGLGFAEAASRGVPLHAIRTWHEPEHRWSHPPAPAGLAAAAERELLAELAPWRSVFPGVAVVPRVEHCPTVPLMLDAARDALMLVIGARGRGGFEGVRLGAVARQVLEHAERPVLIARRG</sequence>
<gene>
    <name evidence="3" type="ORF">ACFFTR_50175</name>
</gene>
<organism evidence="3 4">
    <name type="scientific">Dactylosporangium vinaceum</name>
    <dbReference type="NCBI Taxonomy" id="53362"/>
    <lineage>
        <taxon>Bacteria</taxon>
        <taxon>Bacillati</taxon>
        <taxon>Actinomycetota</taxon>
        <taxon>Actinomycetes</taxon>
        <taxon>Micromonosporales</taxon>
        <taxon>Micromonosporaceae</taxon>
        <taxon>Dactylosporangium</taxon>
    </lineage>
</organism>
<proteinExistence type="inferred from homology"/>
<accession>A0ABV5MQX6</accession>
<dbReference type="SUPFAM" id="SSF52402">
    <property type="entry name" value="Adenine nucleotide alpha hydrolases-like"/>
    <property type="match status" value="2"/>
</dbReference>
<dbReference type="InterPro" id="IPR006016">
    <property type="entry name" value="UspA"/>
</dbReference>
<protein>
    <submittedName>
        <fullName evidence="3">Universal stress protein</fullName>
    </submittedName>
</protein>
<comment type="caution">
    <text evidence="3">The sequence shown here is derived from an EMBL/GenBank/DDBJ whole genome shotgun (WGS) entry which is preliminary data.</text>
</comment>
<feature type="domain" description="UspA" evidence="2">
    <location>
        <begin position="15"/>
        <end position="140"/>
    </location>
</feature>
<dbReference type="Pfam" id="PF00582">
    <property type="entry name" value="Usp"/>
    <property type="match status" value="2"/>
</dbReference>
<dbReference type="InterPro" id="IPR014729">
    <property type="entry name" value="Rossmann-like_a/b/a_fold"/>
</dbReference>
<dbReference type="EMBL" id="JBHMCA010000089">
    <property type="protein sequence ID" value="MFB9451282.1"/>
    <property type="molecule type" value="Genomic_DNA"/>
</dbReference>
<dbReference type="RefSeq" id="WP_223104531.1">
    <property type="nucleotide sequence ID" value="NZ_CP061913.1"/>
</dbReference>
<feature type="domain" description="UspA" evidence="2">
    <location>
        <begin position="157"/>
        <end position="289"/>
    </location>
</feature>
<dbReference type="Proteomes" id="UP001589608">
    <property type="component" value="Unassembled WGS sequence"/>
</dbReference>
<dbReference type="PRINTS" id="PR01438">
    <property type="entry name" value="UNVRSLSTRESS"/>
</dbReference>
<reference evidence="3 4" key="1">
    <citation type="submission" date="2024-09" db="EMBL/GenBank/DDBJ databases">
        <authorList>
            <person name="Sun Q."/>
            <person name="Mori K."/>
        </authorList>
    </citation>
    <scope>NUCLEOTIDE SEQUENCE [LARGE SCALE GENOMIC DNA]</scope>
    <source>
        <strain evidence="3 4">JCM 3307</strain>
    </source>
</reference>
<evidence type="ECO:0000313" key="3">
    <source>
        <dbReference type="EMBL" id="MFB9451282.1"/>
    </source>
</evidence>
<keyword evidence="4" id="KW-1185">Reference proteome</keyword>
<evidence type="ECO:0000256" key="1">
    <source>
        <dbReference type="ARBA" id="ARBA00008791"/>
    </source>
</evidence>
<evidence type="ECO:0000259" key="2">
    <source>
        <dbReference type="Pfam" id="PF00582"/>
    </source>
</evidence>